<sequence length="42" mass="4689">MPIGDYMSCRPAIMIVMLCSSACMQPRTPLIFRVLIASTLAW</sequence>
<dbReference type="EMBL" id="GBRH01266573">
    <property type="protein sequence ID" value="JAD31322.1"/>
    <property type="molecule type" value="Transcribed_RNA"/>
</dbReference>
<evidence type="ECO:0000313" key="1">
    <source>
        <dbReference type="EMBL" id="JAD31322.1"/>
    </source>
</evidence>
<proteinExistence type="predicted"/>
<name>A0A0A8Z8X2_ARUDO</name>
<accession>A0A0A8Z8X2</accession>
<protein>
    <submittedName>
        <fullName evidence="1">Uncharacterized protein</fullName>
    </submittedName>
</protein>
<organism evidence="1">
    <name type="scientific">Arundo donax</name>
    <name type="common">Giant reed</name>
    <name type="synonym">Donax arundinaceus</name>
    <dbReference type="NCBI Taxonomy" id="35708"/>
    <lineage>
        <taxon>Eukaryota</taxon>
        <taxon>Viridiplantae</taxon>
        <taxon>Streptophyta</taxon>
        <taxon>Embryophyta</taxon>
        <taxon>Tracheophyta</taxon>
        <taxon>Spermatophyta</taxon>
        <taxon>Magnoliopsida</taxon>
        <taxon>Liliopsida</taxon>
        <taxon>Poales</taxon>
        <taxon>Poaceae</taxon>
        <taxon>PACMAD clade</taxon>
        <taxon>Arundinoideae</taxon>
        <taxon>Arundineae</taxon>
        <taxon>Arundo</taxon>
    </lineage>
</organism>
<reference evidence="1" key="1">
    <citation type="submission" date="2014-09" db="EMBL/GenBank/DDBJ databases">
        <authorList>
            <person name="Magalhaes I.L.F."/>
            <person name="Oliveira U."/>
            <person name="Santos F.R."/>
            <person name="Vidigal T.H.D.A."/>
            <person name="Brescovit A.D."/>
            <person name="Santos A.J."/>
        </authorList>
    </citation>
    <scope>NUCLEOTIDE SEQUENCE</scope>
    <source>
        <tissue evidence="1">Shoot tissue taken approximately 20 cm above the soil surface</tissue>
    </source>
</reference>
<dbReference type="AlphaFoldDB" id="A0A0A8Z8X2"/>
<reference evidence="1" key="2">
    <citation type="journal article" date="2015" name="Data Brief">
        <title>Shoot transcriptome of the giant reed, Arundo donax.</title>
        <authorList>
            <person name="Barrero R.A."/>
            <person name="Guerrero F.D."/>
            <person name="Moolhuijzen P."/>
            <person name="Goolsby J.A."/>
            <person name="Tidwell J."/>
            <person name="Bellgard S.E."/>
            <person name="Bellgard M.I."/>
        </authorList>
    </citation>
    <scope>NUCLEOTIDE SEQUENCE</scope>
    <source>
        <tissue evidence="1">Shoot tissue taken approximately 20 cm above the soil surface</tissue>
    </source>
</reference>